<name>A0A5C3QGA6_9AGAR</name>
<dbReference type="EMBL" id="ML178830">
    <property type="protein sequence ID" value="TFL00170.1"/>
    <property type="molecule type" value="Genomic_DNA"/>
</dbReference>
<feature type="domain" description="Zn(2)-C6 fungal-type" evidence="1">
    <location>
        <begin position="7"/>
        <end position="39"/>
    </location>
</feature>
<dbReference type="Pfam" id="PF00172">
    <property type="entry name" value="Zn_clus"/>
    <property type="match status" value="1"/>
</dbReference>
<dbReference type="Proteomes" id="UP000305067">
    <property type="component" value="Unassembled WGS sequence"/>
</dbReference>
<dbReference type="GO" id="GO:0008270">
    <property type="term" value="F:zinc ion binding"/>
    <property type="evidence" value="ECO:0007669"/>
    <property type="project" value="InterPro"/>
</dbReference>
<sequence>MARHAVACNSCRVHRKKCRVFDNDVSCHKCLRKGVQCSYLLTGAQQTSTSLTSVYSRCKSCVQRRLPVSICRSESNSESLRRSDLTIPTIGNSRRRL</sequence>
<dbReference type="SUPFAM" id="SSF57701">
    <property type="entry name" value="Zn2/Cys6 DNA-binding domain"/>
    <property type="match status" value="1"/>
</dbReference>
<proteinExistence type="predicted"/>
<dbReference type="PROSITE" id="PS00463">
    <property type="entry name" value="ZN2_CY6_FUNGAL_1"/>
    <property type="match status" value="1"/>
</dbReference>
<keyword evidence="3" id="KW-1185">Reference proteome</keyword>
<dbReference type="InterPro" id="IPR001138">
    <property type="entry name" value="Zn2Cys6_DnaBD"/>
</dbReference>
<dbReference type="AlphaFoldDB" id="A0A5C3QGA6"/>
<evidence type="ECO:0000259" key="1">
    <source>
        <dbReference type="PROSITE" id="PS50048"/>
    </source>
</evidence>
<dbReference type="OrthoDB" id="3522308at2759"/>
<dbReference type="GO" id="GO:0000981">
    <property type="term" value="F:DNA-binding transcription factor activity, RNA polymerase II-specific"/>
    <property type="evidence" value="ECO:0007669"/>
    <property type="project" value="InterPro"/>
</dbReference>
<reference evidence="2 3" key="1">
    <citation type="journal article" date="2019" name="Nat. Ecol. Evol.">
        <title>Megaphylogeny resolves global patterns of mushroom evolution.</title>
        <authorList>
            <person name="Varga T."/>
            <person name="Krizsan K."/>
            <person name="Foldi C."/>
            <person name="Dima B."/>
            <person name="Sanchez-Garcia M."/>
            <person name="Sanchez-Ramirez S."/>
            <person name="Szollosi G.J."/>
            <person name="Szarkandi J.G."/>
            <person name="Papp V."/>
            <person name="Albert L."/>
            <person name="Andreopoulos W."/>
            <person name="Angelini C."/>
            <person name="Antonin V."/>
            <person name="Barry K.W."/>
            <person name="Bougher N.L."/>
            <person name="Buchanan P."/>
            <person name="Buyck B."/>
            <person name="Bense V."/>
            <person name="Catcheside P."/>
            <person name="Chovatia M."/>
            <person name="Cooper J."/>
            <person name="Damon W."/>
            <person name="Desjardin D."/>
            <person name="Finy P."/>
            <person name="Geml J."/>
            <person name="Haridas S."/>
            <person name="Hughes K."/>
            <person name="Justo A."/>
            <person name="Karasinski D."/>
            <person name="Kautmanova I."/>
            <person name="Kiss B."/>
            <person name="Kocsube S."/>
            <person name="Kotiranta H."/>
            <person name="LaButti K.M."/>
            <person name="Lechner B.E."/>
            <person name="Liimatainen K."/>
            <person name="Lipzen A."/>
            <person name="Lukacs Z."/>
            <person name="Mihaltcheva S."/>
            <person name="Morgado L.N."/>
            <person name="Niskanen T."/>
            <person name="Noordeloos M.E."/>
            <person name="Ohm R.A."/>
            <person name="Ortiz-Santana B."/>
            <person name="Ovrebo C."/>
            <person name="Racz N."/>
            <person name="Riley R."/>
            <person name="Savchenko A."/>
            <person name="Shiryaev A."/>
            <person name="Soop K."/>
            <person name="Spirin V."/>
            <person name="Szebenyi C."/>
            <person name="Tomsovsky M."/>
            <person name="Tulloss R.E."/>
            <person name="Uehling J."/>
            <person name="Grigoriev I.V."/>
            <person name="Vagvolgyi C."/>
            <person name="Papp T."/>
            <person name="Martin F.M."/>
            <person name="Miettinen O."/>
            <person name="Hibbett D.S."/>
            <person name="Nagy L.G."/>
        </authorList>
    </citation>
    <scope>NUCLEOTIDE SEQUENCE [LARGE SCALE GENOMIC DNA]</scope>
    <source>
        <strain evidence="2 3">CBS 309.79</strain>
    </source>
</reference>
<evidence type="ECO:0000313" key="2">
    <source>
        <dbReference type="EMBL" id="TFL00170.1"/>
    </source>
</evidence>
<dbReference type="PROSITE" id="PS50048">
    <property type="entry name" value="ZN2_CY6_FUNGAL_2"/>
    <property type="match status" value="1"/>
</dbReference>
<gene>
    <name evidence="2" type="ORF">BDV98DRAFT_570097</name>
</gene>
<accession>A0A5C3QGA6</accession>
<dbReference type="InterPro" id="IPR036864">
    <property type="entry name" value="Zn2-C6_fun-type_DNA-bd_sf"/>
</dbReference>
<evidence type="ECO:0000313" key="3">
    <source>
        <dbReference type="Proteomes" id="UP000305067"/>
    </source>
</evidence>
<protein>
    <recommendedName>
        <fullName evidence="1">Zn(2)-C6 fungal-type domain-containing protein</fullName>
    </recommendedName>
</protein>
<organism evidence="2 3">
    <name type="scientific">Pterulicium gracile</name>
    <dbReference type="NCBI Taxonomy" id="1884261"/>
    <lineage>
        <taxon>Eukaryota</taxon>
        <taxon>Fungi</taxon>
        <taxon>Dikarya</taxon>
        <taxon>Basidiomycota</taxon>
        <taxon>Agaricomycotina</taxon>
        <taxon>Agaricomycetes</taxon>
        <taxon>Agaricomycetidae</taxon>
        <taxon>Agaricales</taxon>
        <taxon>Pleurotineae</taxon>
        <taxon>Pterulaceae</taxon>
        <taxon>Pterulicium</taxon>
    </lineage>
</organism>
<dbReference type="Gene3D" id="4.10.240.10">
    <property type="entry name" value="Zn(2)-C6 fungal-type DNA-binding domain"/>
    <property type="match status" value="1"/>
</dbReference>